<organism evidence="1 2">
    <name type="scientific">Comamonas testosteroni</name>
    <name type="common">Pseudomonas testosteroni</name>
    <dbReference type="NCBI Taxonomy" id="285"/>
    <lineage>
        <taxon>Bacteria</taxon>
        <taxon>Pseudomonadati</taxon>
        <taxon>Pseudomonadota</taxon>
        <taxon>Betaproteobacteria</taxon>
        <taxon>Burkholderiales</taxon>
        <taxon>Comamonadaceae</taxon>
        <taxon>Comamonas</taxon>
    </lineage>
</organism>
<gene>
    <name evidence="1" type="ORF">CTTA_4871</name>
</gene>
<evidence type="ECO:0000313" key="1">
    <source>
        <dbReference type="EMBL" id="GEQ77866.1"/>
    </source>
</evidence>
<evidence type="ECO:0000313" key="2">
    <source>
        <dbReference type="Proteomes" id="UP000323105"/>
    </source>
</evidence>
<dbReference type="AlphaFoldDB" id="A0A5A7MJF8"/>
<accession>A0A5A7MJF8</accession>
<sequence>MRALGIGHDISEMCLNHKLPGVVGIYDQYNYYAERRDAYGRWVDFLLTL</sequence>
<name>A0A5A7MJF8_COMTE</name>
<dbReference type="Proteomes" id="UP000323105">
    <property type="component" value="Unassembled WGS sequence"/>
</dbReference>
<protein>
    <recommendedName>
        <fullName evidence="3">Integrase</fullName>
    </recommendedName>
</protein>
<proteinExistence type="predicted"/>
<comment type="caution">
    <text evidence="1">The sequence shown here is derived from an EMBL/GenBank/DDBJ whole genome shotgun (WGS) entry which is preliminary data.</text>
</comment>
<dbReference type="EMBL" id="BKBW01000019">
    <property type="protein sequence ID" value="GEQ77866.1"/>
    <property type="molecule type" value="Genomic_DNA"/>
</dbReference>
<reference evidence="1 2" key="1">
    <citation type="journal article" date="2019" name="Microbiol. Resour. Announc.">
        <title>Draft Genome Sequence of Comamonas testosteroni TA441, a Bacterium That Has a Cryptic Phenol Degradation Gene Cluster.</title>
        <authorList>
            <person name="Arai H."/>
            <person name="Ishii M."/>
        </authorList>
    </citation>
    <scope>NUCLEOTIDE SEQUENCE [LARGE SCALE GENOMIC DNA]</scope>
    <source>
        <strain evidence="1 2">TA441</strain>
    </source>
</reference>
<evidence type="ECO:0008006" key="3">
    <source>
        <dbReference type="Google" id="ProtNLM"/>
    </source>
</evidence>